<proteinExistence type="predicted"/>
<protein>
    <submittedName>
        <fullName evidence="1">Uncharacterized protein</fullName>
    </submittedName>
</protein>
<accession>M2QUN8</accession>
<evidence type="ECO:0000313" key="1">
    <source>
        <dbReference type="EMBL" id="EMD35790.1"/>
    </source>
</evidence>
<dbReference type="AlphaFoldDB" id="M2QUN8"/>
<evidence type="ECO:0000313" key="2">
    <source>
        <dbReference type="Proteomes" id="UP000016930"/>
    </source>
</evidence>
<gene>
    <name evidence="1" type="ORF">CERSUDRAFT_96014</name>
</gene>
<reference evidence="1 2" key="1">
    <citation type="journal article" date="2012" name="Proc. Natl. Acad. Sci. U.S.A.">
        <title>Comparative genomics of Ceriporiopsis subvermispora and Phanerochaete chrysosporium provide insight into selective ligninolysis.</title>
        <authorList>
            <person name="Fernandez-Fueyo E."/>
            <person name="Ruiz-Duenas F.J."/>
            <person name="Ferreira P."/>
            <person name="Floudas D."/>
            <person name="Hibbett D.S."/>
            <person name="Canessa P."/>
            <person name="Larrondo L.F."/>
            <person name="James T.Y."/>
            <person name="Seelenfreund D."/>
            <person name="Lobos S."/>
            <person name="Polanco R."/>
            <person name="Tello M."/>
            <person name="Honda Y."/>
            <person name="Watanabe T."/>
            <person name="Watanabe T."/>
            <person name="Ryu J.S."/>
            <person name="Kubicek C.P."/>
            <person name="Schmoll M."/>
            <person name="Gaskell J."/>
            <person name="Hammel K.E."/>
            <person name="St John F.J."/>
            <person name="Vanden Wymelenberg A."/>
            <person name="Sabat G."/>
            <person name="Splinter BonDurant S."/>
            <person name="Syed K."/>
            <person name="Yadav J.S."/>
            <person name="Doddapaneni H."/>
            <person name="Subramanian V."/>
            <person name="Lavin J.L."/>
            <person name="Oguiza J.A."/>
            <person name="Perez G."/>
            <person name="Pisabarro A.G."/>
            <person name="Ramirez L."/>
            <person name="Santoyo F."/>
            <person name="Master E."/>
            <person name="Coutinho P.M."/>
            <person name="Henrissat B."/>
            <person name="Lombard V."/>
            <person name="Magnuson J.K."/>
            <person name="Kuees U."/>
            <person name="Hori C."/>
            <person name="Igarashi K."/>
            <person name="Samejima M."/>
            <person name="Held B.W."/>
            <person name="Barry K.W."/>
            <person name="LaButti K.M."/>
            <person name="Lapidus A."/>
            <person name="Lindquist E.A."/>
            <person name="Lucas S.M."/>
            <person name="Riley R."/>
            <person name="Salamov A.A."/>
            <person name="Hoffmeister D."/>
            <person name="Schwenk D."/>
            <person name="Hadar Y."/>
            <person name="Yarden O."/>
            <person name="de Vries R.P."/>
            <person name="Wiebenga A."/>
            <person name="Stenlid J."/>
            <person name="Eastwood D."/>
            <person name="Grigoriev I.V."/>
            <person name="Berka R.M."/>
            <person name="Blanchette R.A."/>
            <person name="Kersten P."/>
            <person name="Martinez A.T."/>
            <person name="Vicuna R."/>
            <person name="Cullen D."/>
        </authorList>
    </citation>
    <scope>NUCLEOTIDE SEQUENCE [LARGE SCALE GENOMIC DNA]</scope>
    <source>
        <strain evidence="1 2">B</strain>
    </source>
</reference>
<dbReference type="OrthoDB" id="2794674at2759"/>
<organism evidence="1 2">
    <name type="scientific">Ceriporiopsis subvermispora (strain B)</name>
    <name type="common">White-rot fungus</name>
    <name type="synonym">Gelatoporia subvermispora</name>
    <dbReference type="NCBI Taxonomy" id="914234"/>
    <lineage>
        <taxon>Eukaryota</taxon>
        <taxon>Fungi</taxon>
        <taxon>Dikarya</taxon>
        <taxon>Basidiomycota</taxon>
        <taxon>Agaricomycotina</taxon>
        <taxon>Agaricomycetes</taxon>
        <taxon>Polyporales</taxon>
        <taxon>Gelatoporiaceae</taxon>
        <taxon>Gelatoporia</taxon>
    </lineage>
</organism>
<dbReference type="Proteomes" id="UP000016930">
    <property type="component" value="Unassembled WGS sequence"/>
</dbReference>
<dbReference type="EMBL" id="KB445799">
    <property type="protein sequence ID" value="EMD35790.1"/>
    <property type="molecule type" value="Genomic_DNA"/>
</dbReference>
<keyword evidence="2" id="KW-1185">Reference proteome</keyword>
<dbReference type="HOGENOM" id="CLU_1758582_0_0_1"/>
<sequence length="148" mass="16771">MPRAVSSKTEVIVKVYDPRTGGWCLQVYSATEFHCSTSQSSCFGPVRPEHAGLAFVARRHVPHGARYCEELDAYVPADLTYRIRGIQKHQLPLKKRVLTREFWRHEGENAQVNRIVSAIGLTHGTMNLVPLKDAQRNANIKYRGLDDL</sequence>
<name>M2QUN8_CERS8</name>